<feature type="transmembrane region" description="Helical" evidence="9">
    <location>
        <begin position="248"/>
        <end position="268"/>
    </location>
</feature>
<sequence>MVVITDFKQFLKIKSSWILLVGMFLYGIGTGILAPMNAVYMRNGIGLSKFEIASIFSISLLLNMITTIAIGIISDKIKRKKPLPIFACILCMTGLLIYINASTYMVTLIGMVFAVAPSGLIMGQFFAMARNHFMTLAPYIYEMAQIWLRATLSVGFFTGLLIGANLFIFGDFKSVLWGNFLGYATLFVVLLFYKEHEAPAPLSSDKSESFSLVMLFALLLLACADALRGLYLPLVVVQLFEEPQLMSYLWSVQAVFELMFMTAAGYWANKFGSKIVIIISSLCALTTYLVYSINPPLWVFFLVQPLYSFFVSVLYGVAMGYVQRMFNTRIGFGSSLYVFLSQTAALIGYLLPFLISGYQPRIFIIPSILVSTAFLLMVVHLIINRSKEKITLIQSVHEDNNYS</sequence>
<keyword evidence="5" id="KW-0762">Sugar transport</keyword>
<name>A0A179SW61_9BACI</name>
<gene>
    <name evidence="11" type="ORF">A6K24_22800</name>
</gene>
<keyword evidence="4" id="KW-1003">Cell membrane</keyword>
<dbReference type="GO" id="GO:0005886">
    <property type="term" value="C:plasma membrane"/>
    <property type="evidence" value="ECO:0007669"/>
    <property type="project" value="UniProtKB-SubCell"/>
</dbReference>
<proteinExistence type="inferred from homology"/>
<feature type="transmembrane region" description="Helical" evidence="9">
    <location>
        <begin position="146"/>
        <end position="169"/>
    </location>
</feature>
<evidence type="ECO:0000256" key="4">
    <source>
        <dbReference type="ARBA" id="ARBA00022475"/>
    </source>
</evidence>
<feature type="transmembrane region" description="Helical" evidence="9">
    <location>
        <begin position="334"/>
        <end position="355"/>
    </location>
</feature>
<organism evidence="11 12">
    <name type="scientific">Metabacillus litoralis</name>
    <dbReference type="NCBI Taxonomy" id="152268"/>
    <lineage>
        <taxon>Bacteria</taxon>
        <taxon>Bacillati</taxon>
        <taxon>Bacillota</taxon>
        <taxon>Bacilli</taxon>
        <taxon>Bacillales</taxon>
        <taxon>Bacillaceae</taxon>
        <taxon>Metabacillus</taxon>
    </lineage>
</organism>
<dbReference type="InterPro" id="IPR036259">
    <property type="entry name" value="MFS_trans_sf"/>
</dbReference>
<keyword evidence="12" id="KW-1185">Reference proteome</keyword>
<dbReference type="EMBL" id="LWSG01000016">
    <property type="protein sequence ID" value="OAS85977.1"/>
    <property type="molecule type" value="Genomic_DNA"/>
</dbReference>
<keyword evidence="7 9" id="KW-1133">Transmembrane helix</keyword>
<evidence type="ECO:0000256" key="5">
    <source>
        <dbReference type="ARBA" id="ARBA00022597"/>
    </source>
</evidence>
<keyword evidence="8 9" id="KW-0472">Membrane</keyword>
<evidence type="ECO:0000256" key="6">
    <source>
        <dbReference type="ARBA" id="ARBA00022692"/>
    </source>
</evidence>
<evidence type="ECO:0000256" key="2">
    <source>
        <dbReference type="ARBA" id="ARBA00006523"/>
    </source>
</evidence>
<evidence type="ECO:0000313" key="11">
    <source>
        <dbReference type="EMBL" id="OAS85977.1"/>
    </source>
</evidence>
<dbReference type="PANTHER" id="PTHR23535:SF2">
    <property type="entry name" value="SUGAR EFFLUX TRANSPORTER A-RELATED"/>
    <property type="match status" value="1"/>
</dbReference>
<dbReference type="Proteomes" id="UP000078534">
    <property type="component" value="Unassembled WGS sequence"/>
</dbReference>
<dbReference type="STRING" id="152268.A6K24_22800"/>
<dbReference type="SUPFAM" id="SSF103473">
    <property type="entry name" value="MFS general substrate transporter"/>
    <property type="match status" value="1"/>
</dbReference>
<evidence type="ECO:0000256" key="3">
    <source>
        <dbReference type="ARBA" id="ARBA00022448"/>
    </source>
</evidence>
<dbReference type="Pfam" id="PF07690">
    <property type="entry name" value="MFS_1"/>
    <property type="match status" value="1"/>
</dbReference>
<accession>A0A179SW61</accession>
<evidence type="ECO:0000313" key="12">
    <source>
        <dbReference type="Proteomes" id="UP000078534"/>
    </source>
</evidence>
<dbReference type="OrthoDB" id="2795463at2"/>
<feature type="transmembrane region" description="Helical" evidence="9">
    <location>
        <begin position="297"/>
        <end position="322"/>
    </location>
</feature>
<dbReference type="PROSITE" id="PS50850">
    <property type="entry name" value="MFS"/>
    <property type="match status" value="1"/>
</dbReference>
<protein>
    <submittedName>
        <fullName evidence="11">MFS transporter</fullName>
    </submittedName>
</protein>
<evidence type="ECO:0000256" key="1">
    <source>
        <dbReference type="ARBA" id="ARBA00004651"/>
    </source>
</evidence>
<comment type="similarity">
    <text evidence="2">Belongs to the major facilitator superfamily. Set transporter family.</text>
</comment>
<feature type="transmembrane region" description="Helical" evidence="9">
    <location>
        <begin position="105"/>
        <end position="126"/>
    </location>
</feature>
<feature type="transmembrane region" description="Helical" evidence="9">
    <location>
        <begin position="82"/>
        <end position="99"/>
    </location>
</feature>
<keyword evidence="6 9" id="KW-0812">Transmembrane</keyword>
<dbReference type="GO" id="GO:0022857">
    <property type="term" value="F:transmembrane transporter activity"/>
    <property type="evidence" value="ECO:0007669"/>
    <property type="project" value="InterPro"/>
</dbReference>
<dbReference type="PANTHER" id="PTHR23535">
    <property type="entry name" value="SUGAR EFFLUX TRANSPORTER A-RELATED"/>
    <property type="match status" value="1"/>
</dbReference>
<feature type="transmembrane region" description="Helical" evidence="9">
    <location>
        <begin position="275"/>
        <end position="291"/>
    </location>
</feature>
<feature type="transmembrane region" description="Helical" evidence="9">
    <location>
        <begin position="52"/>
        <end position="73"/>
    </location>
</feature>
<comment type="subcellular location">
    <subcellularLocation>
        <location evidence="1">Cell membrane</location>
        <topology evidence="1">Multi-pass membrane protein</topology>
    </subcellularLocation>
</comment>
<dbReference type="RefSeq" id="WP_066332844.1">
    <property type="nucleotide sequence ID" value="NZ_LWSG01000016.1"/>
</dbReference>
<feature type="domain" description="Major facilitator superfamily (MFS) profile" evidence="10">
    <location>
        <begin position="210"/>
        <end position="403"/>
    </location>
</feature>
<evidence type="ECO:0000256" key="8">
    <source>
        <dbReference type="ARBA" id="ARBA00023136"/>
    </source>
</evidence>
<evidence type="ECO:0000259" key="10">
    <source>
        <dbReference type="PROSITE" id="PS50850"/>
    </source>
</evidence>
<reference evidence="12" key="1">
    <citation type="submission" date="2016-04" db="EMBL/GenBank/DDBJ databases">
        <authorList>
            <person name="Lyu Z."/>
            <person name="Lyu W."/>
        </authorList>
    </citation>
    <scope>NUCLEOTIDE SEQUENCE [LARGE SCALE GENOMIC DNA]</scope>
    <source>
        <strain evidence="12">C44</strain>
    </source>
</reference>
<dbReference type="InterPro" id="IPR011701">
    <property type="entry name" value="MFS"/>
</dbReference>
<keyword evidence="3" id="KW-0813">Transport</keyword>
<feature type="transmembrane region" description="Helical" evidence="9">
    <location>
        <begin position="175"/>
        <end position="193"/>
    </location>
</feature>
<evidence type="ECO:0000256" key="7">
    <source>
        <dbReference type="ARBA" id="ARBA00022989"/>
    </source>
</evidence>
<dbReference type="InterPro" id="IPR020846">
    <property type="entry name" value="MFS_dom"/>
</dbReference>
<feature type="transmembrane region" description="Helical" evidence="9">
    <location>
        <begin position="361"/>
        <end position="383"/>
    </location>
</feature>
<feature type="transmembrane region" description="Helical" evidence="9">
    <location>
        <begin position="213"/>
        <end position="236"/>
    </location>
</feature>
<dbReference type="Gene3D" id="1.20.1250.20">
    <property type="entry name" value="MFS general substrate transporter like domains"/>
    <property type="match status" value="2"/>
</dbReference>
<comment type="caution">
    <text evidence="11">The sequence shown here is derived from an EMBL/GenBank/DDBJ whole genome shotgun (WGS) entry which is preliminary data.</text>
</comment>
<feature type="transmembrane region" description="Helical" evidence="9">
    <location>
        <begin position="17"/>
        <end position="40"/>
    </location>
</feature>
<evidence type="ECO:0000256" key="9">
    <source>
        <dbReference type="SAM" id="Phobius"/>
    </source>
</evidence>
<dbReference type="AlphaFoldDB" id="A0A179SW61"/>